<keyword evidence="4 8" id="KW-0812">Transmembrane</keyword>
<comment type="similarity">
    <text evidence="2">Belongs to the RELT family.</text>
</comment>
<dbReference type="InterPro" id="IPR001368">
    <property type="entry name" value="TNFR/NGFR_Cys_rich_reg"/>
</dbReference>
<dbReference type="GeneID" id="102683167"/>
<organism evidence="11 12">
    <name type="scientific">Lepisosteus oculatus</name>
    <name type="common">Spotted gar</name>
    <dbReference type="NCBI Taxonomy" id="7918"/>
    <lineage>
        <taxon>Eukaryota</taxon>
        <taxon>Metazoa</taxon>
        <taxon>Chordata</taxon>
        <taxon>Craniata</taxon>
        <taxon>Vertebrata</taxon>
        <taxon>Euteleostomi</taxon>
        <taxon>Actinopterygii</taxon>
        <taxon>Neopterygii</taxon>
        <taxon>Holostei</taxon>
        <taxon>Semionotiformes</taxon>
        <taxon>Lepisosteidae</taxon>
        <taxon>Lepisosteus</taxon>
    </lineage>
</organism>
<protein>
    <submittedName>
        <fullName evidence="11">RELT TNF receptor</fullName>
    </submittedName>
</protein>
<dbReference type="SMART" id="SM00208">
    <property type="entry name" value="TNFR"/>
    <property type="match status" value="1"/>
</dbReference>
<feature type="region of interest" description="Disordered" evidence="7">
    <location>
        <begin position="144"/>
        <end position="173"/>
    </location>
</feature>
<dbReference type="PRINTS" id="PR01970">
    <property type="entry name" value="TNFACTORR19L"/>
</dbReference>
<evidence type="ECO:0000256" key="9">
    <source>
        <dbReference type="SAM" id="SignalP"/>
    </source>
</evidence>
<feature type="chain" id="PRO_5004868167" evidence="9">
    <location>
        <begin position="25"/>
        <end position="441"/>
    </location>
</feature>
<evidence type="ECO:0000256" key="2">
    <source>
        <dbReference type="ARBA" id="ARBA00008688"/>
    </source>
</evidence>
<feature type="transmembrane region" description="Helical" evidence="8">
    <location>
        <begin position="182"/>
        <end position="205"/>
    </location>
</feature>
<evidence type="ECO:0000256" key="3">
    <source>
        <dbReference type="ARBA" id="ARBA00022475"/>
    </source>
</evidence>
<dbReference type="GO" id="GO:0005886">
    <property type="term" value="C:plasma membrane"/>
    <property type="evidence" value="ECO:0000318"/>
    <property type="project" value="GO_Central"/>
</dbReference>
<evidence type="ECO:0000256" key="5">
    <source>
        <dbReference type="ARBA" id="ARBA00022989"/>
    </source>
</evidence>
<dbReference type="CDD" id="cd13419">
    <property type="entry name" value="TNFRSF19L"/>
    <property type="match status" value="1"/>
</dbReference>
<dbReference type="Bgee" id="ENSLOCG00000006269">
    <property type="expression patterns" value="Expressed in pharyngeal gill and 13 other cell types or tissues"/>
</dbReference>
<dbReference type="InterPro" id="IPR034048">
    <property type="entry name" value="TNFRSF19L_N"/>
</dbReference>
<dbReference type="InterPro" id="IPR022248">
    <property type="entry name" value="TNF_rcpt_RELT"/>
</dbReference>
<evidence type="ECO:0000313" key="11">
    <source>
        <dbReference type="Ensembl" id="ENSLOCP00000007573.1"/>
    </source>
</evidence>
<reference evidence="11" key="3">
    <citation type="submission" date="2025-09" db="UniProtKB">
        <authorList>
            <consortium name="Ensembl"/>
        </authorList>
    </citation>
    <scope>IDENTIFICATION</scope>
</reference>
<dbReference type="InParanoid" id="W5MGR4"/>
<evidence type="ECO:0000259" key="10">
    <source>
        <dbReference type="SMART" id="SM00208"/>
    </source>
</evidence>
<feature type="domain" description="TNFR-Cys" evidence="10">
    <location>
        <begin position="68"/>
        <end position="107"/>
    </location>
</feature>
<dbReference type="AlphaFoldDB" id="W5MGR4"/>
<keyword evidence="12" id="KW-1185">Reference proteome</keyword>
<dbReference type="GeneTree" id="ENSGT00940000160350"/>
<feature type="compositionally biased region" description="Basic and acidic residues" evidence="7">
    <location>
        <begin position="392"/>
        <end position="403"/>
    </location>
</feature>
<keyword evidence="9" id="KW-0732">Signal</keyword>
<dbReference type="KEGG" id="loc:102683167"/>
<dbReference type="GO" id="GO:1900745">
    <property type="term" value="P:positive regulation of p38MAPK cascade"/>
    <property type="evidence" value="ECO:0000318"/>
    <property type="project" value="GO_Central"/>
</dbReference>
<dbReference type="Ensembl" id="ENSLOCT00000007581.1">
    <property type="protein sequence ID" value="ENSLOCP00000007573.1"/>
    <property type="gene ID" value="ENSLOCG00000006269.1"/>
</dbReference>
<name>W5MGR4_LEPOC</name>
<keyword evidence="6 8" id="KW-0472">Membrane</keyword>
<keyword evidence="5 8" id="KW-1133">Transmembrane helix</keyword>
<accession>W5MGR4</accession>
<feature type="region of interest" description="Disordered" evidence="7">
    <location>
        <begin position="377"/>
        <end position="429"/>
    </location>
</feature>
<dbReference type="OrthoDB" id="9864383at2759"/>
<evidence type="ECO:0000313" key="12">
    <source>
        <dbReference type="Proteomes" id="UP000018468"/>
    </source>
</evidence>
<dbReference type="InterPro" id="IPR022333">
    <property type="entry name" value="TNFR_19-like"/>
</dbReference>
<dbReference type="CTD" id="84957"/>
<reference evidence="11" key="2">
    <citation type="submission" date="2025-08" db="UniProtKB">
        <authorList>
            <consortium name="Ensembl"/>
        </authorList>
    </citation>
    <scope>IDENTIFICATION</scope>
</reference>
<comment type="subcellular location">
    <subcellularLocation>
        <location evidence="1">Cell membrane</location>
        <topology evidence="1">Single-pass membrane protein</topology>
    </subcellularLocation>
</comment>
<dbReference type="EMBL" id="AHAT01003069">
    <property type="status" value="NOT_ANNOTATED_CDS"/>
    <property type="molecule type" value="Genomic_DNA"/>
</dbReference>
<evidence type="ECO:0000256" key="7">
    <source>
        <dbReference type="SAM" id="MobiDB-lite"/>
    </source>
</evidence>
<feature type="compositionally biased region" description="Basic and acidic residues" evidence="7">
    <location>
        <begin position="419"/>
        <end position="429"/>
    </location>
</feature>
<dbReference type="STRING" id="7918.ENSLOCP00000007573"/>
<reference evidence="12" key="1">
    <citation type="submission" date="2011-12" db="EMBL/GenBank/DDBJ databases">
        <title>The Draft Genome of Lepisosteus oculatus.</title>
        <authorList>
            <consortium name="The Broad Institute Genome Assembly &amp; Analysis Group"/>
            <consortium name="Computational R&amp;D Group"/>
            <consortium name="and Sequencing Platform"/>
            <person name="Di Palma F."/>
            <person name="Alfoldi J."/>
            <person name="Johnson J."/>
            <person name="Berlin A."/>
            <person name="Gnerre S."/>
            <person name="Jaffe D."/>
            <person name="MacCallum I."/>
            <person name="Young S."/>
            <person name="Walker B.J."/>
            <person name="Lander E.S."/>
            <person name="Lindblad-Toh K."/>
        </authorList>
    </citation>
    <scope>NUCLEOTIDE SEQUENCE [LARGE SCALE GENOMIC DNA]</scope>
</reference>
<evidence type="ECO:0000256" key="6">
    <source>
        <dbReference type="ARBA" id="ARBA00023136"/>
    </source>
</evidence>
<dbReference type="Pfam" id="PF12606">
    <property type="entry name" value="RELT"/>
    <property type="match status" value="1"/>
</dbReference>
<dbReference type="Gene3D" id="2.10.50.10">
    <property type="entry name" value="Tumor Necrosis Factor Receptor, subunit A, domain 2"/>
    <property type="match status" value="2"/>
</dbReference>
<evidence type="ECO:0000256" key="1">
    <source>
        <dbReference type="ARBA" id="ARBA00004162"/>
    </source>
</evidence>
<proteinExistence type="inferred from homology"/>
<dbReference type="PANTHER" id="PTHR47397">
    <property type="entry name" value="TUMOR NECROSIS FACTOR RECEPTOR SUPERFAMILY MEMBER 19L"/>
    <property type="match status" value="1"/>
</dbReference>
<dbReference type="eggNOG" id="ENOG502QVCC">
    <property type="taxonomic scope" value="Eukaryota"/>
</dbReference>
<sequence>MMRNHLRCSTLFFLTMLSWRGSLSLQCGKGEVLSSQGLCVPCLTCPQGQEPDRACGFEDALGSTCRACPGGTFSDRLDAEPCRPHTQCHTLNRSLLRHGTAETDTVCGECLPGFYSSQMDPSGLSPCLSCKLAPIGTSACEGLPNPSPRLPRSAGSSAAKTPGKRSANSTSTLTAEEKTTEYAVFALVPIFCVMGLLGILICNILKKKGYHCVPEKEGGDEEAPVPEKDGNVCPYTVDDANEDTISVLVRLITEKKENAAALEELLKEYESKQMSISKATSIKFPPVAQLPQLPQLRPLPRLCPHQHHLHTVQGLAPCSGTCCSRCSQKKWPEILMPIDTSKTTKVGTKNSRPGEITILSVGRFQVAQIPELKPTSLAELTPLESNDTDSIDTTHTEPADEKSLLGSSSSTRPKTKWLKPGDSKPEDRKLVIRLGETNLVI</sequence>
<feature type="signal peptide" evidence="9">
    <location>
        <begin position="1"/>
        <end position="24"/>
    </location>
</feature>
<dbReference type="OMA" id="SRCSQKW"/>
<dbReference type="PANTHER" id="PTHR47397:SF1">
    <property type="entry name" value="TUMOR NECROSIS FACTOR RECEPTOR SUPERFAMILY MEMBER 19L"/>
    <property type="match status" value="1"/>
</dbReference>
<dbReference type="Proteomes" id="UP000018468">
    <property type="component" value="Linkage group LG3"/>
</dbReference>
<keyword evidence="3" id="KW-1003">Cell membrane</keyword>
<evidence type="ECO:0000256" key="8">
    <source>
        <dbReference type="SAM" id="Phobius"/>
    </source>
</evidence>
<evidence type="ECO:0000256" key="4">
    <source>
        <dbReference type="ARBA" id="ARBA00022692"/>
    </source>
</evidence>